<organism evidence="4 5">
    <name type="scientific">Streptomyces similanensis</name>
    <dbReference type="NCBI Taxonomy" id="1274988"/>
    <lineage>
        <taxon>Bacteria</taxon>
        <taxon>Bacillati</taxon>
        <taxon>Actinomycetota</taxon>
        <taxon>Actinomycetes</taxon>
        <taxon>Kitasatosporales</taxon>
        <taxon>Streptomycetaceae</taxon>
        <taxon>Streptomyces</taxon>
    </lineage>
</organism>
<evidence type="ECO:0000313" key="4">
    <source>
        <dbReference type="EMBL" id="GAA5060852.1"/>
    </source>
</evidence>
<comment type="caution">
    <text evidence="4">The sequence shown here is derived from an EMBL/GenBank/DDBJ whole genome shotgun (WGS) entry which is preliminary data.</text>
</comment>
<proteinExistence type="predicted"/>
<accession>A0ABP9KPQ0</accession>
<keyword evidence="2" id="KW-0479">Metal-binding</keyword>
<dbReference type="Pfam" id="PF13359">
    <property type="entry name" value="DDE_Tnp_4"/>
    <property type="match status" value="1"/>
</dbReference>
<protein>
    <recommendedName>
        <fullName evidence="3">DDE Tnp4 domain-containing protein</fullName>
    </recommendedName>
</protein>
<gene>
    <name evidence="4" type="ORF">GCM10023336_37770</name>
</gene>
<reference evidence="5" key="1">
    <citation type="journal article" date="2019" name="Int. J. Syst. Evol. Microbiol.">
        <title>The Global Catalogue of Microorganisms (GCM) 10K type strain sequencing project: providing services to taxonomists for standard genome sequencing and annotation.</title>
        <authorList>
            <consortium name="The Broad Institute Genomics Platform"/>
            <consortium name="The Broad Institute Genome Sequencing Center for Infectious Disease"/>
            <person name="Wu L."/>
            <person name="Ma J."/>
        </authorList>
    </citation>
    <scope>NUCLEOTIDE SEQUENCE [LARGE SCALE GENOMIC DNA]</scope>
    <source>
        <strain evidence="5">JCM 18410</strain>
    </source>
</reference>
<evidence type="ECO:0000313" key="5">
    <source>
        <dbReference type="Proteomes" id="UP001500124"/>
    </source>
</evidence>
<evidence type="ECO:0000256" key="1">
    <source>
        <dbReference type="ARBA" id="ARBA00001968"/>
    </source>
</evidence>
<evidence type="ECO:0000256" key="2">
    <source>
        <dbReference type="ARBA" id="ARBA00022723"/>
    </source>
</evidence>
<feature type="domain" description="DDE Tnp4" evidence="3">
    <location>
        <begin position="46"/>
        <end position="92"/>
    </location>
</feature>
<sequence length="97" mass="10621">MVPYPAALDLPHALVEWVTMLIVTREGDAPGLLKTLREHATDYVLLDGTLSECDSLGDGRADYSHKHRRHGVNVQVVTDPEGRLLWISPALPAAPTI</sequence>
<keyword evidence="5" id="KW-1185">Reference proteome</keyword>
<comment type="cofactor">
    <cofactor evidence="1">
        <name>a divalent metal cation</name>
        <dbReference type="ChEBI" id="CHEBI:60240"/>
    </cofactor>
</comment>
<name>A0ABP9KPQ0_9ACTN</name>
<dbReference type="Proteomes" id="UP001500124">
    <property type="component" value="Unassembled WGS sequence"/>
</dbReference>
<dbReference type="EMBL" id="BAABKC010000053">
    <property type="protein sequence ID" value="GAA5060852.1"/>
    <property type="molecule type" value="Genomic_DNA"/>
</dbReference>
<dbReference type="InterPro" id="IPR027806">
    <property type="entry name" value="HARBI1_dom"/>
</dbReference>
<evidence type="ECO:0000259" key="3">
    <source>
        <dbReference type="Pfam" id="PF13359"/>
    </source>
</evidence>